<evidence type="ECO:0000256" key="3">
    <source>
        <dbReference type="ARBA" id="ARBA00022670"/>
    </source>
</evidence>
<evidence type="ECO:0000256" key="1">
    <source>
        <dbReference type="ARBA" id="ARBA00001070"/>
    </source>
</evidence>
<sequence>MTIHGDTRVDNYYWLNEFWLKGADSSKVVDYLTQENKYFEEGMSHTKDFQDKLFKEIMGRIKQTDESVPYFHNGYWYITRTEEGKEYATYTRRKGTMDAPVEVLADVNAMAEGHDYYGFGGLNISKDNTIAAYSVDTLSRRNYDVYFKNLVTGKHYEDVIPMTTGGVTWANDNKTVFYTVRNPVTLRSEKIMRHTIGTNPKDDVEVYFEQDETYSVGVDKTKSEAFITIVSYSTLSSEVRLLDANTPNGAFKVFHEREKNFLYDVEHFKDKFFVRTNWDALNFRLMETPNLSETAKTSWKEVIPHSKDVLIQGMDVFSDYMVLSERVSGLTQLKFIRHDDKKTNYVPFEEQAYVVYPGFNPEFNTQTIRFSYQSMTTPPSIFEINMATGERKLLKEQQVLGTFNKSDYATERVQVKAADGTLVPMSIVYKKGFRKDGTKPVLLYGYGSYGNSMEPSFSSARLSLLDRGFAFAIAHIRGGQEMGRQWYEDGKMFKKINTFTDFVSCGEWLVANKYTSSKHLYANGGSAGGLLMGAVINLNPTLWNGVIAAVPFVDVVTTMLDESIPLTTSEFDEWGNPKNADSYHYMKSYSPYDNIKAVSYPNMLITTGLHDSQVQYFEPAKWVAKLRELKTGDNKLYLYTNMNTGHGGSSGRFKRLKEVARDYAFFLDLEGIKE</sequence>
<dbReference type="Proteomes" id="UP000677054">
    <property type="component" value="Unassembled WGS sequence"/>
</dbReference>
<dbReference type="Gene3D" id="2.130.10.120">
    <property type="entry name" value="Prolyl oligopeptidase, N-terminal domain"/>
    <property type="match status" value="1"/>
</dbReference>
<feature type="domain" description="Peptidase S9A N-terminal" evidence="9">
    <location>
        <begin position="2"/>
        <end position="397"/>
    </location>
</feature>
<evidence type="ECO:0000256" key="5">
    <source>
        <dbReference type="ARBA" id="ARBA00022825"/>
    </source>
</evidence>
<dbReference type="PANTHER" id="PTHR11757:SF19">
    <property type="entry name" value="PROLYL ENDOPEPTIDASE-LIKE"/>
    <property type="match status" value="1"/>
</dbReference>
<dbReference type="EMBL" id="CAJPEV010000084">
    <property type="protein sequence ID" value="CAG0880289.1"/>
    <property type="molecule type" value="Genomic_DNA"/>
</dbReference>
<protein>
    <recommendedName>
        <fullName evidence="7">Prolyl endopeptidase</fullName>
        <ecNumber evidence="7">3.4.21.-</ecNumber>
    </recommendedName>
</protein>
<dbReference type="InterPro" id="IPR001375">
    <property type="entry name" value="Peptidase_S9_cat"/>
</dbReference>
<dbReference type="SUPFAM" id="SSF50993">
    <property type="entry name" value="Peptidase/esterase 'gauge' domain"/>
    <property type="match status" value="1"/>
</dbReference>
<reference evidence="10" key="1">
    <citation type="submission" date="2020-11" db="EMBL/GenBank/DDBJ databases">
        <authorList>
            <person name="Tran Van P."/>
        </authorList>
    </citation>
    <scope>NUCLEOTIDE SEQUENCE</scope>
</reference>
<dbReference type="EMBL" id="LR899601">
    <property type="protein sequence ID" value="CAD7241000.1"/>
    <property type="molecule type" value="Genomic_DNA"/>
</dbReference>
<dbReference type="OrthoDB" id="248387at2759"/>
<dbReference type="Gene3D" id="3.40.50.1820">
    <property type="entry name" value="alpha/beta hydrolase"/>
    <property type="match status" value="1"/>
</dbReference>
<keyword evidence="5 7" id="KW-0720">Serine protease</keyword>
<dbReference type="PRINTS" id="PR00862">
    <property type="entry name" value="PROLIGOPTASE"/>
</dbReference>
<proteinExistence type="inferred from homology"/>
<organism evidence="10">
    <name type="scientific">Darwinula stevensoni</name>
    <dbReference type="NCBI Taxonomy" id="69355"/>
    <lineage>
        <taxon>Eukaryota</taxon>
        <taxon>Metazoa</taxon>
        <taxon>Ecdysozoa</taxon>
        <taxon>Arthropoda</taxon>
        <taxon>Crustacea</taxon>
        <taxon>Oligostraca</taxon>
        <taxon>Ostracoda</taxon>
        <taxon>Podocopa</taxon>
        <taxon>Podocopida</taxon>
        <taxon>Darwinulocopina</taxon>
        <taxon>Darwinuloidea</taxon>
        <taxon>Darwinulidae</taxon>
        <taxon>Darwinula</taxon>
    </lineage>
</organism>
<dbReference type="InterPro" id="IPR002470">
    <property type="entry name" value="Peptidase_S9A"/>
</dbReference>
<evidence type="ECO:0000256" key="7">
    <source>
        <dbReference type="RuleBase" id="RU368024"/>
    </source>
</evidence>
<evidence type="ECO:0000256" key="4">
    <source>
        <dbReference type="ARBA" id="ARBA00022801"/>
    </source>
</evidence>
<evidence type="ECO:0000256" key="6">
    <source>
        <dbReference type="ARBA" id="ARBA00045448"/>
    </source>
</evidence>
<comment type="catalytic activity">
    <reaction evidence="1">
        <text>Hydrolysis of Pro-|-Xaa &gt;&gt; Ala-|-Xaa in oligopeptides.</text>
        <dbReference type="EC" id="3.4.21.26"/>
    </reaction>
</comment>
<dbReference type="Pfam" id="PF00326">
    <property type="entry name" value="Peptidase_S9"/>
    <property type="match status" value="1"/>
</dbReference>
<dbReference type="InterPro" id="IPR051543">
    <property type="entry name" value="Serine_Peptidase_S9A"/>
</dbReference>
<dbReference type="PANTHER" id="PTHR11757">
    <property type="entry name" value="PROTEASE FAMILY S9A OLIGOPEPTIDASE"/>
    <property type="match status" value="1"/>
</dbReference>
<evidence type="ECO:0000259" key="9">
    <source>
        <dbReference type="Pfam" id="PF02897"/>
    </source>
</evidence>
<dbReference type="AlphaFoldDB" id="A0A7R8WZ89"/>
<gene>
    <name evidence="10" type="ORF">DSTB1V02_LOCUS1002</name>
</gene>
<comment type="similarity">
    <text evidence="2 7">Belongs to the peptidase S9A family.</text>
</comment>
<dbReference type="InterPro" id="IPR029058">
    <property type="entry name" value="AB_hydrolase_fold"/>
</dbReference>
<dbReference type="FunFam" id="3.40.50.1820:FF:000005">
    <property type="entry name" value="Prolyl endopeptidase"/>
    <property type="match status" value="1"/>
</dbReference>
<dbReference type="GO" id="GO:0006508">
    <property type="term" value="P:proteolysis"/>
    <property type="evidence" value="ECO:0007669"/>
    <property type="project" value="UniProtKB-KW"/>
</dbReference>
<dbReference type="EC" id="3.4.21.-" evidence="7"/>
<dbReference type="SUPFAM" id="SSF53474">
    <property type="entry name" value="alpha/beta-Hydrolases"/>
    <property type="match status" value="1"/>
</dbReference>
<evidence type="ECO:0000259" key="8">
    <source>
        <dbReference type="Pfam" id="PF00326"/>
    </source>
</evidence>
<keyword evidence="3 7" id="KW-0645">Protease</keyword>
<keyword evidence="11" id="KW-1185">Reference proteome</keyword>
<name>A0A7R8WZ89_9CRUS</name>
<comment type="function">
    <text evidence="6">Serine peptidase whose precise substrate specificity remains unclear. Does not cleave peptides after a arginine or lysine residue. Regulates trans-Golgi network morphology and sorting by regulating the membrane binding of the AP-1 complex. May play a role in the regulation of synaptic vesicle exocytosis.</text>
</comment>
<dbReference type="InterPro" id="IPR023302">
    <property type="entry name" value="Pept_S9A_N"/>
</dbReference>
<keyword evidence="4 7" id="KW-0378">Hydrolase</keyword>
<feature type="domain" description="Peptidase S9 prolyl oligopeptidase catalytic" evidence="8">
    <location>
        <begin position="455"/>
        <end position="668"/>
    </location>
</feature>
<dbReference type="GO" id="GO:0004252">
    <property type="term" value="F:serine-type endopeptidase activity"/>
    <property type="evidence" value="ECO:0007669"/>
    <property type="project" value="UniProtKB-UniRule"/>
</dbReference>
<evidence type="ECO:0000313" key="10">
    <source>
        <dbReference type="EMBL" id="CAD7241000.1"/>
    </source>
</evidence>
<evidence type="ECO:0000313" key="11">
    <source>
        <dbReference type="Proteomes" id="UP000677054"/>
    </source>
</evidence>
<evidence type="ECO:0000256" key="2">
    <source>
        <dbReference type="ARBA" id="ARBA00005228"/>
    </source>
</evidence>
<dbReference type="Pfam" id="PF02897">
    <property type="entry name" value="Peptidase_S9_N"/>
    <property type="match status" value="1"/>
</dbReference>
<accession>A0A7R8WZ89</accession>